<evidence type="ECO:0000259" key="2">
    <source>
        <dbReference type="Pfam" id="PF01370"/>
    </source>
</evidence>
<dbReference type="SUPFAM" id="SSF51735">
    <property type="entry name" value="NAD(P)-binding Rossmann-fold domains"/>
    <property type="match status" value="1"/>
</dbReference>
<dbReference type="OrthoDB" id="258549at2"/>
<organism evidence="3 4">
    <name type="scientific">Rubripirellula obstinata</name>
    <dbReference type="NCBI Taxonomy" id="406547"/>
    <lineage>
        <taxon>Bacteria</taxon>
        <taxon>Pseudomonadati</taxon>
        <taxon>Planctomycetota</taxon>
        <taxon>Planctomycetia</taxon>
        <taxon>Pirellulales</taxon>
        <taxon>Pirellulaceae</taxon>
        <taxon>Rubripirellula</taxon>
    </lineage>
</organism>
<keyword evidence="4" id="KW-1185">Reference proteome</keyword>
<name>A0A5B1CKE2_9BACT</name>
<dbReference type="AlphaFoldDB" id="A0A5B1CKE2"/>
<dbReference type="PRINTS" id="PR01713">
    <property type="entry name" value="NUCEPIMERASE"/>
</dbReference>
<comment type="similarity">
    <text evidence="1">Belongs to the NAD(P)-dependent epimerase/dehydratase family.</text>
</comment>
<dbReference type="Proteomes" id="UP000322699">
    <property type="component" value="Unassembled WGS sequence"/>
</dbReference>
<dbReference type="GO" id="GO:0003978">
    <property type="term" value="F:UDP-glucose 4-epimerase activity"/>
    <property type="evidence" value="ECO:0007669"/>
    <property type="project" value="UniProtKB-EC"/>
</dbReference>
<gene>
    <name evidence="3" type="ORF">LF1_23310</name>
</gene>
<comment type="caution">
    <text evidence="3">The sequence shown here is derived from an EMBL/GenBank/DDBJ whole genome shotgun (WGS) entry which is preliminary data.</text>
</comment>
<proteinExistence type="inferred from homology"/>
<dbReference type="Gene3D" id="3.40.50.720">
    <property type="entry name" value="NAD(P)-binding Rossmann-like Domain"/>
    <property type="match status" value="1"/>
</dbReference>
<evidence type="ECO:0000313" key="4">
    <source>
        <dbReference type="Proteomes" id="UP000322699"/>
    </source>
</evidence>
<dbReference type="RefSeq" id="WP_068258307.1">
    <property type="nucleotide sequence ID" value="NZ_LWSK01000004.1"/>
</dbReference>
<evidence type="ECO:0000313" key="3">
    <source>
        <dbReference type="EMBL" id="KAA1259794.1"/>
    </source>
</evidence>
<dbReference type="EMBL" id="VRLW01000001">
    <property type="protein sequence ID" value="KAA1259794.1"/>
    <property type="molecule type" value="Genomic_DNA"/>
</dbReference>
<dbReference type="InterPro" id="IPR036291">
    <property type="entry name" value="NAD(P)-bd_dom_sf"/>
</dbReference>
<reference evidence="3 4" key="1">
    <citation type="submission" date="2019-08" db="EMBL/GenBank/DDBJ databases">
        <title>Deep-cultivation of Planctomycetes and their phenomic and genomic characterization uncovers novel biology.</title>
        <authorList>
            <person name="Wiegand S."/>
            <person name="Jogler M."/>
            <person name="Boedeker C."/>
            <person name="Pinto D."/>
            <person name="Vollmers J."/>
            <person name="Rivas-Marin E."/>
            <person name="Kohn T."/>
            <person name="Peeters S.H."/>
            <person name="Heuer A."/>
            <person name="Rast P."/>
            <person name="Oberbeckmann S."/>
            <person name="Bunk B."/>
            <person name="Jeske O."/>
            <person name="Meyerdierks A."/>
            <person name="Storesund J.E."/>
            <person name="Kallscheuer N."/>
            <person name="Luecker S."/>
            <person name="Lage O.M."/>
            <person name="Pohl T."/>
            <person name="Merkel B.J."/>
            <person name="Hornburger P."/>
            <person name="Mueller R.-W."/>
            <person name="Bruemmer F."/>
            <person name="Labrenz M."/>
            <person name="Spormann A.M."/>
            <person name="Op Den Camp H."/>
            <person name="Overmann J."/>
            <person name="Amann R."/>
            <person name="Jetten M.S.M."/>
            <person name="Mascher T."/>
            <person name="Medema M.H."/>
            <person name="Devos D.P."/>
            <person name="Kaster A.-K."/>
            <person name="Ovreas L."/>
            <person name="Rohde M."/>
            <person name="Galperin M.Y."/>
            <person name="Jogler C."/>
        </authorList>
    </citation>
    <scope>NUCLEOTIDE SEQUENCE [LARGE SCALE GENOMIC DNA]</scope>
    <source>
        <strain evidence="3 4">LF1</strain>
    </source>
</reference>
<evidence type="ECO:0000256" key="1">
    <source>
        <dbReference type="ARBA" id="ARBA00007637"/>
    </source>
</evidence>
<dbReference type="InterPro" id="IPR001509">
    <property type="entry name" value="Epimerase_deHydtase"/>
</dbReference>
<protein>
    <submittedName>
        <fullName evidence="3">UDP-glucose 4-epimerase</fullName>
        <ecNumber evidence="3">5.1.3.2</ecNumber>
    </submittedName>
</protein>
<feature type="domain" description="NAD-dependent epimerase/dehydratase" evidence="2">
    <location>
        <begin position="16"/>
        <end position="257"/>
    </location>
</feature>
<dbReference type="EC" id="5.1.3.2" evidence="3"/>
<sequence>MYSNAFHNIDLSKTSVLVTGGAGFIGSHIVEYLVSHGVGKVRILDNLSEGKRENIEPFLSEPSVEFIHADITDPVTCQNACVGIDFISHQAALGSVPRSIANPLATNEANVTGFLNMLTAAKDAGVKRFVYASSSSVYGDSPVLPKKEERIGRPLSPYAVSKRVDEMYAEVFSLAYGFEVIGLRYFNVYGPRQKPDGPYAAAIPLFIDALLHDRPPMINGDGEQSRDFTFVASAVQANILAMVSAPTSATGKVFNIAHGQQTTINELFHSLRQLAGSNLQPQHRENRVGDVRHSHADISAAHQHLGYQPTAELLQGLETTLQWAKSRVQRDS</sequence>
<keyword evidence="3" id="KW-0413">Isomerase</keyword>
<accession>A0A5B1CKE2</accession>
<dbReference type="CDD" id="cd05256">
    <property type="entry name" value="UDP_AE_SDR_e"/>
    <property type="match status" value="1"/>
</dbReference>
<dbReference type="PANTHER" id="PTHR43000">
    <property type="entry name" value="DTDP-D-GLUCOSE 4,6-DEHYDRATASE-RELATED"/>
    <property type="match status" value="1"/>
</dbReference>
<dbReference type="Pfam" id="PF01370">
    <property type="entry name" value="Epimerase"/>
    <property type="match status" value="1"/>
</dbReference>
<dbReference type="Gene3D" id="3.90.25.10">
    <property type="entry name" value="UDP-galactose 4-epimerase, domain 1"/>
    <property type="match status" value="1"/>
</dbReference>